<dbReference type="GO" id="GO:0003950">
    <property type="term" value="F:NAD+ poly-ADP-ribosyltransferase activity"/>
    <property type="evidence" value="ECO:0007669"/>
    <property type="project" value="InterPro"/>
</dbReference>
<feature type="compositionally biased region" description="Basic residues" evidence="2">
    <location>
        <begin position="7"/>
        <end position="17"/>
    </location>
</feature>
<feature type="compositionally biased region" description="Low complexity" evidence="2">
    <location>
        <begin position="246"/>
        <end position="256"/>
    </location>
</feature>
<dbReference type="EMBL" id="OV696701">
    <property type="protein sequence ID" value="CAH1248194.1"/>
    <property type="molecule type" value="Genomic_DNA"/>
</dbReference>
<feature type="region of interest" description="Disordered" evidence="2">
    <location>
        <begin position="1"/>
        <end position="38"/>
    </location>
</feature>
<dbReference type="SUPFAM" id="SSF56399">
    <property type="entry name" value="ADP-ribosylation"/>
    <property type="match status" value="1"/>
</dbReference>
<gene>
    <name evidence="4" type="primary">PARP12</name>
    <name evidence="4" type="ORF">BLAG_LOCUS9607</name>
</gene>
<proteinExistence type="inferred from homology"/>
<dbReference type="Gene3D" id="3.90.228.10">
    <property type="match status" value="1"/>
</dbReference>
<feature type="region of interest" description="Disordered" evidence="2">
    <location>
        <begin position="363"/>
        <end position="450"/>
    </location>
</feature>
<dbReference type="Proteomes" id="UP000838412">
    <property type="component" value="Chromosome 16"/>
</dbReference>
<dbReference type="GO" id="GO:0046872">
    <property type="term" value="F:metal ion binding"/>
    <property type="evidence" value="ECO:0007669"/>
    <property type="project" value="InterPro"/>
</dbReference>
<feature type="region of interest" description="Disordered" evidence="2">
    <location>
        <begin position="245"/>
        <end position="274"/>
    </location>
</feature>
<dbReference type="Gene3D" id="1.20.120.1350">
    <property type="entry name" value="Pneumovirus matrix protein 2 (M2), zinc-binding domain"/>
    <property type="match status" value="1"/>
</dbReference>
<dbReference type="PANTHER" id="PTHR45740">
    <property type="entry name" value="POLY [ADP-RIBOSE] POLYMERASE"/>
    <property type="match status" value="1"/>
</dbReference>
<feature type="compositionally biased region" description="Acidic residues" evidence="2">
    <location>
        <begin position="65"/>
        <end position="78"/>
    </location>
</feature>
<dbReference type="InterPro" id="IPR051712">
    <property type="entry name" value="ARTD-AVP"/>
</dbReference>
<dbReference type="GO" id="GO:1990404">
    <property type="term" value="F:NAD+-protein mono-ADP-ribosyltransferase activity"/>
    <property type="evidence" value="ECO:0007669"/>
    <property type="project" value="TreeGrafter"/>
</dbReference>
<dbReference type="PANTHER" id="PTHR45740:SF2">
    <property type="entry name" value="POLY [ADP-RIBOSE] POLYMERASE"/>
    <property type="match status" value="1"/>
</dbReference>
<dbReference type="AlphaFoldDB" id="A0A8J9Z797"/>
<evidence type="ECO:0000313" key="4">
    <source>
        <dbReference type="EMBL" id="CAH1248194.1"/>
    </source>
</evidence>
<accession>A0A8J9Z797</accession>
<feature type="domain" description="C3H1-type" evidence="3">
    <location>
        <begin position="192"/>
        <end position="217"/>
    </location>
</feature>
<dbReference type="Pfam" id="PF00644">
    <property type="entry name" value="PARP"/>
    <property type="match status" value="1"/>
</dbReference>
<dbReference type="InterPro" id="IPR000571">
    <property type="entry name" value="Znf_CCCH"/>
</dbReference>
<evidence type="ECO:0000256" key="1">
    <source>
        <dbReference type="ARBA" id="ARBA00024347"/>
    </source>
</evidence>
<dbReference type="OrthoDB" id="6133115at2759"/>
<dbReference type="InterPro" id="IPR012317">
    <property type="entry name" value="Poly(ADP-ribose)pol_cat_dom"/>
</dbReference>
<feature type="domain" description="C3H1-type" evidence="3">
    <location>
        <begin position="281"/>
        <end position="304"/>
    </location>
</feature>
<dbReference type="GO" id="GO:0005634">
    <property type="term" value="C:nucleus"/>
    <property type="evidence" value="ECO:0007669"/>
    <property type="project" value="TreeGrafter"/>
</dbReference>
<feature type="compositionally biased region" description="Gly residues" evidence="2">
    <location>
        <begin position="18"/>
        <end position="27"/>
    </location>
</feature>
<organism evidence="4 5">
    <name type="scientific">Branchiostoma lanceolatum</name>
    <name type="common">Common lancelet</name>
    <name type="synonym">Amphioxus lanceolatum</name>
    <dbReference type="NCBI Taxonomy" id="7740"/>
    <lineage>
        <taxon>Eukaryota</taxon>
        <taxon>Metazoa</taxon>
        <taxon>Chordata</taxon>
        <taxon>Cephalochordata</taxon>
        <taxon>Leptocardii</taxon>
        <taxon>Amphioxiformes</taxon>
        <taxon>Branchiostomatidae</taxon>
        <taxon>Branchiostoma</taxon>
    </lineage>
</organism>
<dbReference type="CDD" id="cd01439">
    <property type="entry name" value="TCCD_inducible_PARP_like"/>
    <property type="match status" value="1"/>
</dbReference>
<feature type="compositionally biased region" description="Polar residues" evidence="2">
    <location>
        <begin position="404"/>
        <end position="413"/>
    </location>
</feature>
<reference evidence="4" key="1">
    <citation type="submission" date="2022-01" db="EMBL/GenBank/DDBJ databases">
        <authorList>
            <person name="Braso-Vives M."/>
        </authorList>
    </citation>
    <scope>NUCLEOTIDE SEQUENCE</scope>
</reference>
<name>A0A8J9Z797_BRALA</name>
<evidence type="ECO:0000313" key="5">
    <source>
        <dbReference type="Proteomes" id="UP000838412"/>
    </source>
</evidence>
<evidence type="ECO:0000256" key="2">
    <source>
        <dbReference type="SAM" id="MobiDB-lite"/>
    </source>
</evidence>
<sequence>MSDRKIRGNRGRGRGRGARGGGGGQSGVGVNVAPGAEANPQFTTDQVVAMVKALSTSQPSLDAAIDAEEQFEEEEDTTEKDGAGKGRKKSSQEKGPTGKISAKEGRVIRELVSILFDKSDDVSIVKLQQEAKKISQRQEYQDPGKLASFLQKHDFFQTRLNKDGVMLVKVKRDVTLCGKYTASACKEDGCPHFHLCRNYATGQGCSHGLSCQFSHNLKDDHNVVVLQENFLDGLAEAQVLSMIVQPGKSKGGSKPAKNPKKDEGKPSIDVPPPMTRQQELKCLPRVCHFYSSEGKSCKNGPACTAGLHVCKFYLTGSCSRKPCKLSHNIFDPQPKDLLKKSGLMGKPGKYIIGLCKEKFEAKKKEKKEKQQAPPTEQEKQQAPPTEEEKQQAPPTEEERKTNAGLPQSETSTECTHDDVTTMPEPSPEKTHDDVTTMPEPSSESTHDDVTTMPEHWVPMGRPEGGFVPLENDVALVEVPPSGQEVSDIMSAFHQTLNNTRIHSIKRVQNFYLWDLYCKKRIQMKRQNNNKFPRELRLFHGTNQGAVSPICNQNFHWRLSGGNVDQLFGQGSYFTVNASFASAYSQPSYPSGRRYMFFAKVLVGRYAKGDSSFCRPPPLSEADPYGYRYDSCVDDVNNPSVFVVFEPSQGYPEYLIEYSY</sequence>
<evidence type="ECO:0000259" key="3">
    <source>
        <dbReference type="SMART" id="SM00356"/>
    </source>
</evidence>
<keyword evidence="5" id="KW-1185">Reference proteome</keyword>
<protein>
    <submittedName>
        <fullName evidence="4">PARP12 protein</fullName>
    </submittedName>
</protein>
<dbReference type="SMART" id="SM00356">
    <property type="entry name" value="ZnF_C3H1"/>
    <property type="match status" value="3"/>
</dbReference>
<comment type="similarity">
    <text evidence="1">Belongs to the ARTD/PARP family.</text>
</comment>
<feature type="compositionally biased region" description="Low complexity" evidence="2">
    <location>
        <begin position="371"/>
        <end position="384"/>
    </location>
</feature>
<feature type="compositionally biased region" description="Basic and acidic residues" evidence="2">
    <location>
        <begin position="386"/>
        <end position="401"/>
    </location>
</feature>
<feature type="domain" description="C3H1-type" evidence="3">
    <location>
        <begin position="305"/>
        <end position="329"/>
    </location>
</feature>
<feature type="region of interest" description="Disordered" evidence="2">
    <location>
        <begin position="61"/>
        <end position="102"/>
    </location>
</feature>